<name>A0A2T1C9U4_9CYAN</name>
<comment type="caution">
    <text evidence="2">The sequence shown here is derived from an EMBL/GenBank/DDBJ whole genome shotgun (WGS) entry which is preliminary data.</text>
</comment>
<keyword evidence="1" id="KW-0732">Signal</keyword>
<feature type="signal peptide" evidence="1">
    <location>
        <begin position="1"/>
        <end position="20"/>
    </location>
</feature>
<evidence type="ECO:0008006" key="4">
    <source>
        <dbReference type="Google" id="ProtNLM"/>
    </source>
</evidence>
<evidence type="ECO:0000313" key="2">
    <source>
        <dbReference type="EMBL" id="PSB04938.1"/>
    </source>
</evidence>
<reference evidence="2 3" key="2">
    <citation type="submission" date="2018-03" db="EMBL/GenBank/DDBJ databases">
        <title>The ancient ancestry and fast evolution of plastids.</title>
        <authorList>
            <person name="Moore K.R."/>
            <person name="Magnabosco C."/>
            <person name="Momper L."/>
            <person name="Gold D.A."/>
            <person name="Bosak T."/>
            <person name="Fournier G.P."/>
        </authorList>
    </citation>
    <scope>NUCLEOTIDE SEQUENCE [LARGE SCALE GENOMIC DNA]</scope>
    <source>
        <strain evidence="2 3">CCAP 1448/3</strain>
    </source>
</reference>
<dbReference type="Gene3D" id="3.40.1460.10">
    <property type="entry name" value="Nuclease A inhibitor-like"/>
    <property type="match status" value="1"/>
</dbReference>
<evidence type="ECO:0000313" key="3">
    <source>
        <dbReference type="Proteomes" id="UP000238762"/>
    </source>
</evidence>
<dbReference type="RefSeq" id="WP_106286906.1">
    <property type="nucleotide sequence ID" value="NZ_CAWNTC010000136.1"/>
</dbReference>
<proteinExistence type="predicted"/>
<gene>
    <name evidence="2" type="ORF">C7B64_01540</name>
</gene>
<dbReference type="EMBL" id="PVWJ01000005">
    <property type="protein sequence ID" value="PSB04938.1"/>
    <property type="molecule type" value="Genomic_DNA"/>
</dbReference>
<accession>A0A2T1C9U4</accession>
<dbReference type="InterPro" id="IPR012489">
    <property type="entry name" value="NucleaseA_inhib-like"/>
</dbReference>
<feature type="chain" id="PRO_5015485710" description="Nuclease" evidence="1">
    <location>
        <begin position="21"/>
        <end position="176"/>
    </location>
</feature>
<evidence type="ECO:0000256" key="1">
    <source>
        <dbReference type="SAM" id="SignalP"/>
    </source>
</evidence>
<sequence length="176" mass="19734">MNRKNAFYPFLFPVNFLANWASTLFSTVAVVTLIAPQATGQTQLLELSCPEQQKLLTQAAIGLEYPSESDYPLSYFRFSQIGSFPTASTFAYLVRSREPAIQINAEEFFQKATRIYPGMSQQQILTAKRFKVLEAALKANYTQLTIYRIGTVEVYIYIAGINSCGLTGLQTVEIET</sequence>
<dbReference type="InterPro" id="IPR036587">
    <property type="entry name" value="NucleaseA_inhib-like_sf"/>
</dbReference>
<reference evidence="2 3" key="1">
    <citation type="submission" date="2018-02" db="EMBL/GenBank/DDBJ databases">
        <authorList>
            <person name="Cohen D.B."/>
            <person name="Kent A.D."/>
        </authorList>
    </citation>
    <scope>NUCLEOTIDE SEQUENCE [LARGE SCALE GENOMIC DNA]</scope>
    <source>
        <strain evidence="2 3">CCAP 1448/3</strain>
    </source>
</reference>
<protein>
    <recommendedName>
        <fullName evidence="4">Nuclease</fullName>
    </recommendedName>
</protein>
<keyword evidence="3" id="KW-1185">Reference proteome</keyword>
<organism evidence="2 3">
    <name type="scientific">Merismopedia glauca CCAP 1448/3</name>
    <dbReference type="NCBI Taxonomy" id="1296344"/>
    <lineage>
        <taxon>Bacteria</taxon>
        <taxon>Bacillati</taxon>
        <taxon>Cyanobacteriota</taxon>
        <taxon>Cyanophyceae</taxon>
        <taxon>Synechococcales</taxon>
        <taxon>Merismopediaceae</taxon>
        <taxon>Merismopedia</taxon>
    </lineage>
</organism>
<dbReference type="SUPFAM" id="SSF82602">
    <property type="entry name" value="Nuclease A inhibitor (NuiA)"/>
    <property type="match status" value="1"/>
</dbReference>
<dbReference type="OrthoDB" id="574253at2"/>
<dbReference type="AlphaFoldDB" id="A0A2T1C9U4"/>
<dbReference type="Pfam" id="PF07924">
    <property type="entry name" value="NuiA"/>
    <property type="match status" value="1"/>
</dbReference>
<dbReference type="Proteomes" id="UP000238762">
    <property type="component" value="Unassembled WGS sequence"/>
</dbReference>